<accession>A0AAP4WZN8</accession>
<evidence type="ECO:0000313" key="4">
    <source>
        <dbReference type="Proteomes" id="UP001229025"/>
    </source>
</evidence>
<dbReference type="Gene3D" id="3.40.50.1000">
    <property type="entry name" value="HAD superfamily/HAD-like"/>
    <property type="match status" value="2"/>
</dbReference>
<dbReference type="SUPFAM" id="SSF56784">
    <property type="entry name" value="HAD-like"/>
    <property type="match status" value="1"/>
</dbReference>
<dbReference type="Proteomes" id="UP001170481">
    <property type="component" value="Unassembled WGS sequence"/>
</dbReference>
<sequence length="272" mass="29776">MQAFAHCPASTLSGIRYLLTDIDDTLTHEGRLAASTLAALERLDAAGIKVIPVTGGCAGWCDHIARAWPVASVIGENGAFAFRRQGQRILTTWWEDEQRLRARQRHVMTVARQLLLNHPRAALAQDQPFRFADVAVDHCQAVGPLAQSEIRAIIAGFTAAGIQARASSIHINAWQGEFDKARMAVRVLTETFGLDRMQLEQEVMYVGDAPNDAPMFATFRHTVGVANIIQHRAALGWEPSWVTRHSHGAGVEEIAEALLTARKGVESVKTDA</sequence>
<organism evidence="2 3">
    <name type="scientific">Cobetia amphilecti</name>
    <dbReference type="NCBI Taxonomy" id="1055104"/>
    <lineage>
        <taxon>Bacteria</taxon>
        <taxon>Pseudomonadati</taxon>
        <taxon>Pseudomonadota</taxon>
        <taxon>Gammaproteobacteria</taxon>
        <taxon>Oceanospirillales</taxon>
        <taxon>Halomonadaceae</taxon>
        <taxon>Cobetia</taxon>
    </lineage>
</organism>
<evidence type="ECO:0000313" key="1">
    <source>
        <dbReference type="EMBL" id="MDI5885762.1"/>
    </source>
</evidence>
<dbReference type="GO" id="GO:0005829">
    <property type="term" value="C:cytosol"/>
    <property type="evidence" value="ECO:0007669"/>
    <property type="project" value="TreeGrafter"/>
</dbReference>
<dbReference type="NCBIfam" id="TIGR01484">
    <property type="entry name" value="HAD-SF-IIB"/>
    <property type="match status" value="1"/>
</dbReference>
<evidence type="ECO:0000313" key="2">
    <source>
        <dbReference type="EMBL" id="MDO6673329.1"/>
    </source>
</evidence>
<dbReference type="GO" id="GO:0000287">
    <property type="term" value="F:magnesium ion binding"/>
    <property type="evidence" value="ECO:0007669"/>
    <property type="project" value="TreeGrafter"/>
</dbReference>
<reference evidence="4" key="3">
    <citation type="submission" date="2023-07" db="EMBL/GenBank/DDBJ databases">
        <title>Genome-based characterization of strain KMM 296 and proposal for reclassification of Cobetia litoralis and Cobetia pacifica, and emended description of the species Cobetia amphilecti and Cobetia marina.</title>
        <authorList>
            <person name="Balabanova L."/>
            <person name="Nedashkovskaya O."/>
        </authorList>
    </citation>
    <scope>NUCLEOTIDE SEQUENCE [LARGE SCALE GENOMIC DNA]</scope>
    <source>
        <strain evidence="4">NRIC 0815</strain>
    </source>
</reference>
<dbReference type="PANTHER" id="PTHR10000:SF8">
    <property type="entry name" value="HAD SUPERFAMILY HYDROLASE-LIKE, TYPE 3"/>
    <property type="match status" value="1"/>
</dbReference>
<dbReference type="InterPro" id="IPR023214">
    <property type="entry name" value="HAD_sf"/>
</dbReference>
<dbReference type="EMBL" id="JASCSA010000016">
    <property type="protein sequence ID" value="MDI5885762.1"/>
    <property type="molecule type" value="Genomic_DNA"/>
</dbReference>
<keyword evidence="2" id="KW-0378">Hydrolase</keyword>
<dbReference type="GO" id="GO:0016791">
    <property type="term" value="F:phosphatase activity"/>
    <property type="evidence" value="ECO:0007669"/>
    <property type="project" value="TreeGrafter"/>
</dbReference>
<protein>
    <submittedName>
        <fullName evidence="2">HAD-IIB family hydrolase</fullName>
    </submittedName>
</protein>
<name>A0AAP4WZN8_9GAMM</name>
<reference evidence="1" key="4">
    <citation type="submission" date="2024-05" db="EMBL/GenBank/DDBJ databases">
        <title>Genome-based characterization of strain KMM 296 and proposal for reclassification of Cobetia litoralis and Cobetia pacifica, and emended description of the species Cobetia amphilecti and Cobetia marina.</title>
        <authorList>
            <person name="Balabanova L."/>
            <person name="Nedashkovskaya O."/>
        </authorList>
    </citation>
    <scope>NUCLEOTIDE SEQUENCE</scope>
    <source>
        <strain evidence="1">NRIC 0815</strain>
    </source>
</reference>
<gene>
    <name evidence="2" type="ORF">Q4535_14545</name>
    <name evidence="1" type="ORF">QLT01_15555</name>
</gene>
<comment type="caution">
    <text evidence="2">The sequence shown here is derived from an EMBL/GenBank/DDBJ whole genome shotgun (WGS) entry which is preliminary data.</text>
</comment>
<evidence type="ECO:0000313" key="3">
    <source>
        <dbReference type="Proteomes" id="UP001170481"/>
    </source>
</evidence>
<dbReference type="EMBL" id="JAUORK010000023">
    <property type="protein sequence ID" value="MDO6673329.1"/>
    <property type="molecule type" value="Genomic_DNA"/>
</dbReference>
<dbReference type="InterPro" id="IPR006379">
    <property type="entry name" value="HAD-SF_hydro_IIB"/>
</dbReference>
<reference evidence="1" key="1">
    <citation type="submission" date="2023-04" db="EMBL/GenBank/DDBJ databases">
        <authorList>
            <person name="Otstavnykh N."/>
            <person name="Seitkalieva A."/>
            <person name="Bystritskaya E."/>
        </authorList>
    </citation>
    <scope>NUCLEOTIDE SEQUENCE</scope>
    <source>
        <strain evidence="1">NRIC 0815</strain>
    </source>
</reference>
<keyword evidence="4" id="KW-1185">Reference proteome</keyword>
<proteinExistence type="predicted"/>
<dbReference type="InterPro" id="IPR036412">
    <property type="entry name" value="HAD-like_sf"/>
</dbReference>
<dbReference type="PANTHER" id="PTHR10000">
    <property type="entry name" value="PHOSPHOSERINE PHOSPHATASE"/>
    <property type="match status" value="1"/>
</dbReference>
<dbReference type="AlphaFoldDB" id="A0AAP4WZN8"/>
<reference evidence="2" key="2">
    <citation type="submission" date="2023-07" db="EMBL/GenBank/DDBJ databases">
        <title>Genome content predicts the carbon catabolic preferences of heterotrophic bacteria.</title>
        <authorList>
            <person name="Gralka M."/>
        </authorList>
    </citation>
    <scope>NUCLEOTIDE SEQUENCE</scope>
    <source>
        <strain evidence="2">C2R13</strain>
    </source>
</reference>
<dbReference type="Proteomes" id="UP001229025">
    <property type="component" value="Unassembled WGS sequence"/>
</dbReference>
<dbReference type="RefSeq" id="WP_107335461.1">
    <property type="nucleotide sequence ID" value="NZ_CP084115.1"/>
</dbReference>
<dbReference type="GeneID" id="97325283"/>